<evidence type="ECO:0000256" key="4">
    <source>
        <dbReference type="SAM" id="SignalP"/>
    </source>
</evidence>
<dbReference type="PROSITE" id="PS01066">
    <property type="entry name" value="UPP_SYNTHASE"/>
    <property type="match status" value="1"/>
</dbReference>
<protein>
    <submittedName>
        <fullName evidence="5">Cis-prenyltransferase-like protein</fullName>
    </submittedName>
</protein>
<feature type="signal peptide" evidence="4">
    <location>
        <begin position="1"/>
        <end position="21"/>
    </location>
</feature>
<keyword evidence="3" id="KW-0812">Transmembrane</keyword>
<name>A0A640KGJ2_LEITA</name>
<dbReference type="GO" id="GO:0005783">
    <property type="term" value="C:endoplasmic reticulum"/>
    <property type="evidence" value="ECO:0007669"/>
    <property type="project" value="TreeGrafter"/>
</dbReference>
<evidence type="ECO:0000256" key="1">
    <source>
        <dbReference type="ARBA" id="ARBA00005432"/>
    </source>
</evidence>
<dbReference type="PANTHER" id="PTHR10291:SF43">
    <property type="entry name" value="DEHYDRODOLICHYL DIPHOSPHATE SYNTHASE COMPLEX SUBUNIT DHDDS"/>
    <property type="match status" value="1"/>
</dbReference>
<keyword evidence="4" id="KW-0732">Signal</keyword>
<dbReference type="OrthoDB" id="4173905at2759"/>
<keyword evidence="3" id="KW-0472">Membrane</keyword>
<sequence length="452" mass="50928">MKLNPSPSFFFTFSSLSLGGALPVCTHLIFHEQVLLSTFLIPRPTDSHALTPAIDHTRTHALLMGTLPHLRYGATLVQHGALSAFNDSHEIAALRMACDTFGVVCLSVLVFAVLGNIALALLQLYSRGGVPPAAKTFTVSKPHNIAHTVRHLGIIMDGNRRYGSRHSTATVKPDPLALEELRNQLCSATELTATYSVTEQSSWLGERYKRFAALIQNSSLDGHRVGGEKLLEVIEYCMEAHIRMMTVYAFSTDNWGRPAAEVDALVSLFFFFFDRIRKEALDRHIFVRFIATEPFRLPLRMVEFMRSIECETRALQPRRLVLNICVSYSGQSEVVAACNRILTRRLRDGTNPTSVSAVATEVTKNELDREMLRSITQGEHEVEDVHIFNIDVSVEPELILRTSGEQRISNFLLYECAYSEFVFLAKAWPEVTQEDIQQALRDFARRDKRKGR</sequence>
<comment type="caution">
    <text evidence="5">The sequence shown here is derived from an EMBL/GenBank/DDBJ whole genome shotgun (WGS) entry which is preliminary data.</text>
</comment>
<dbReference type="Gene3D" id="3.40.1180.10">
    <property type="entry name" value="Decaprenyl diphosphate synthase-like"/>
    <property type="match status" value="1"/>
</dbReference>
<evidence type="ECO:0000313" key="5">
    <source>
        <dbReference type="EMBL" id="GET86847.1"/>
    </source>
</evidence>
<dbReference type="VEuPathDB" id="TriTrypDB:LtaPh_1300200"/>
<accession>A0A640KGJ2</accession>
<evidence type="ECO:0000313" key="6">
    <source>
        <dbReference type="Proteomes" id="UP000419144"/>
    </source>
</evidence>
<dbReference type="SUPFAM" id="SSF64005">
    <property type="entry name" value="Undecaprenyl diphosphate synthase"/>
    <property type="match status" value="2"/>
</dbReference>
<proteinExistence type="inferred from homology"/>
<dbReference type="InterPro" id="IPR018520">
    <property type="entry name" value="UPP_synth-like_CS"/>
</dbReference>
<dbReference type="PANTHER" id="PTHR10291">
    <property type="entry name" value="DEHYDRODOLICHYL DIPHOSPHATE SYNTHASE FAMILY MEMBER"/>
    <property type="match status" value="1"/>
</dbReference>
<evidence type="ECO:0000256" key="2">
    <source>
        <dbReference type="ARBA" id="ARBA00022679"/>
    </source>
</evidence>
<keyword evidence="6" id="KW-1185">Reference proteome</keyword>
<gene>
    <name evidence="5" type="ORF">LtaPh_1300200</name>
</gene>
<dbReference type="InterPro" id="IPR036424">
    <property type="entry name" value="UPP_synth-like_sf"/>
</dbReference>
<feature type="chain" id="PRO_5024849998" evidence="4">
    <location>
        <begin position="22"/>
        <end position="452"/>
    </location>
</feature>
<dbReference type="EMBL" id="BLBS01000017">
    <property type="protein sequence ID" value="GET86847.1"/>
    <property type="molecule type" value="Genomic_DNA"/>
</dbReference>
<dbReference type="HAMAP" id="MF_01139">
    <property type="entry name" value="ISPT"/>
    <property type="match status" value="1"/>
</dbReference>
<organism evidence="5 6">
    <name type="scientific">Leishmania tarentolae</name>
    <name type="common">Sauroleishmania tarentolae</name>
    <dbReference type="NCBI Taxonomy" id="5689"/>
    <lineage>
        <taxon>Eukaryota</taxon>
        <taxon>Discoba</taxon>
        <taxon>Euglenozoa</taxon>
        <taxon>Kinetoplastea</taxon>
        <taxon>Metakinetoplastina</taxon>
        <taxon>Trypanosomatida</taxon>
        <taxon>Trypanosomatidae</taxon>
        <taxon>Leishmaniinae</taxon>
        <taxon>Leishmania</taxon>
        <taxon>lizard Leishmania</taxon>
    </lineage>
</organism>
<dbReference type="CDD" id="cd00475">
    <property type="entry name" value="Cis_IPPS"/>
    <property type="match status" value="1"/>
</dbReference>
<dbReference type="Proteomes" id="UP000419144">
    <property type="component" value="Unassembled WGS sequence"/>
</dbReference>
<dbReference type="Pfam" id="PF01255">
    <property type="entry name" value="Prenyltransf"/>
    <property type="match status" value="1"/>
</dbReference>
<keyword evidence="2" id="KW-0808">Transferase</keyword>
<dbReference type="InterPro" id="IPR001441">
    <property type="entry name" value="UPP_synth-like"/>
</dbReference>
<keyword evidence="3" id="KW-1133">Transmembrane helix</keyword>
<dbReference type="GO" id="GO:0016094">
    <property type="term" value="P:polyprenol biosynthetic process"/>
    <property type="evidence" value="ECO:0007669"/>
    <property type="project" value="TreeGrafter"/>
</dbReference>
<dbReference type="NCBIfam" id="TIGR00055">
    <property type="entry name" value="uppS"/>
    <property type="match status" value="1"/>
</dbReference>
<dbReference type="FunFam" id="3.40.1180.10:FF:000019">
    <property type="entry name" value="Alkyl transferase"/>
    <property type="match status" value="1"/>
</dbReference>
<evidence type="ECO:0000256" key="3">
    <source>
        <dbReference type="SAM" id="Phobius"/>
    </source>
</evidence>
<feature type="transmembrane region" description="Helical" evidence="3">
    <location>
        <begin position="101"/>
        <end position="122"/>
    </location>
</feature>
<dbReference type="GO" id="GO:0045547">
    <property type="term" value="F:ditrans,polycis-polyprenyl diphosphate synthase [(2E,6E)-farnesyl diphosphate specific] activity"/>
    <property type="evidence" value="ECO:0007669"/>
    <property type="project" value="TreeGrafter"/>
</dbReference>
<reference evidence="5" key="1">
    <citation type="submission" date="2019-11" db="EMBL/GenBank/DDBJ databases">
        <title>Leishmania tarentolae CDS.</title>
        <authorList>
            <person name="Goto Y."/>
            <person name="Yamagishi J."/>
        </authorList>
    </citation>
    <scope>NUCLEOTIDE SEQUENCE [LARGE SCALE GENOMIC DNA]</scope>
    <source>
        <strain evidence="5">Parrot Tar II</strain>
    </source>
</reference>
<dbReference type="AlphaFoldDB" id="A0A640KGJ2"/>
<comment type="similarity">
    <text evidence="1">Belongs to the UPP synthase family.</text>
</comment>